<protein>
    <submittedName>
        <fullName evidence="3">Uncharacterized protein</fullName>
    </submittedName>
</protein>
<feature type="region of interest" description="Disordered" evidence="1">
    <location>
        <begin position="17"/>
        <end position="44"/>
    </location>
</feature>
<proteinExistence type="predicted"/>
<evidence type="ECO:0000313" key="4">
    <source>
        <dbReference type="Proteomes" id="UP001064896"/>
    </source>
</evidence>
<reference evidence="3" key="2">
    <citation type="submission" date="2023-08" db="EMBL/GenBank/DDBJ databases">
        <title>Increased levels of nutrients transform a symbiont into a lethal pathobiont.</title>
        <authorList>
            <person name="Lachnit T."/>
            <person name="Ulrich L."/>
            <person name="Willmer F.M."/>
            <person name="Hasenbein T."/>
            <person name="Steiner L.X."/>
            <person name="Wolters M."/>
            <person name="Herbst E.M."/>
            <person name="Deines P."/>
        </authorList>
    </citation>
    <scope>NUCLEOTIDE SEQUENCE</scope>
    <source>
        <strain evidence="3">T3</strain>
    </source>
</reference>
<accession>A0AAU7Y5L5</accession>
<evidence type="ECO:0000313" key="2">
    <source>
        <dbReference type="EMBL" id="BCD86476.1"/>
    </source>
</evidence>
<sequence length="160" mass="16321">MTIISNSSPLATYLASATKPSTTGTSGSTSGTTTGTDGKATDKPADPIAELRQFAANLVAQGRGGLMNAMAGNTSNVLSNASAATRAGLNGGNGAQMQLPDVSTLDRDDAAKMLTQVQKLLDKGLEGAFSFVGVNGDKQTSSLETYRDWLQAKGGISIYA</sequence>
<gene>
    <name evidence="3" type="ORF">ABS648_04665</name>
    <name evidence="2" type="ORF">PSm6_28830</name>
</gene>
<dbReference type="EMBL" id="AP023081">
    <property type="protein sequence ID" value="BCD86476.1"/>
    <property type="molecule type" value="Genomic_DNA"/>
</dbReference>
<reference evidence="2" key="1">
    <citation type="submission" date="2020-05" db="EMBL/GenBank/DDBJ databases">
        <title>Complete genome sequence of Pseudomonas sp. Sm006.</title>
        <authorList>
            <person name="Takeuchi K."/>
            <person name="Someya N."/>
        </authorList>
    </citation>
    <scope>NUCLEOTIDE SEQUENCE</scope>
    <source>
        <strain evidence="2">Sm006</strain>
    </source>
</reference>
<organism evidence="3">
    <name type="scientific">Pseudomonas solani</name>
    <dbReference type="NCBI Taxonomy" id="2731552"/>
    <lineage>
        <taxon>Bacteria</taxon>
        <taxon>Pseudomonadati</taxon>
        <taxon>Pseudomonadota</taxon>
        <taxon>Gammaproteobacteria</taxon>
        <taxon>Pseudomonadales</taxon>
        <taxon>Pseudomonadaceae</taxon>
        <taxon>Pseudomonas</taxon>
    </lineage>
</organism>
<evidence type="ECO:0000256" key="1">
    <source>
        <dbReference type="SAM" id="MobiDB-lite"/>
    </source>
</evidence>
<dbReference type="Proteomes" id="UP001064896">
    <property type="component" value="Chromosome"/>
</dbReference>
<dbReference type="EMBL" id="CP158373">
    <property type="protein sequence ID" value="XBY65065.1"/>
    <property type="molecule type" value="Genomic_DNA"/>
</dbReference>
<dbReference type="AlphaFoldDB" id="A0AAU7Y5L5"/>
<evidence type="ECO:0000313" key="3">
    <source>
        <dbReference type="EMBL" id="XBY65065.1"/>
    </source>
</evidence>
<dbReference type="RefSeq" id="WP_021216745.1">
    <property type="nucleotide sequence ID" value="NZ_AP023081.1"/>
</dbReference>
<keyword evidence="4" id="KW-1185">Reference proteome</keyword>
<name>A0AAU7Y5L5_9PSED</name>
<feature type="compositionally biased region" description="Low complexity" evidence="1">
    <location>
        <begin position="17"/>
        <end position="38"/>
    </location>
</feature>